<evidence type="ECO:0008006" key="4">
    <source>
        <dbReference type="Google" id="ProtNLM"/>
    </source>
</evidence>
<feature type="region of interest" description="Disordered" evidence="1">
    <location>
        <begin position="1"/>
        <end position="25"/>
    </location>
</feature>
<organism evidence="2 3">
    <name type="scientific">Bradyrhizobium elkanii</name>
    <dbReference type="NCBI Taxonomy" id="29448"/>
    <lineage>
        <taxon>Bacteria</taxon>
        <taxon>Pseudomonadati</taxon>
        <taxon>Pseudomonadota</taxon>
        <taxon>Alphaproteobacteria</taxon>
        <taxon>Hyphomicrobiales</taxon>
        <taxon>Nitrobacteraceae</taxon>
        <taxon>Bradyrhizobium</taxon>
    </lineage>
</organism>
<dbReference type="Proteomes" id="UP001565471">
    <property type="component" value="Unassembled WGS sequence"/>
</dbReference>
<name>A0ABV4FAB4_BRAEL</name>
<evidence type="ECO:0000313" key="3">
    <source>
        <dbReference type="Proteomes" id="UP001565471"/>
    </source>
</evidence>
<dbReference type="Pfam" id="PF13814">
    <property type="entry name" value="Replic_Relax"/>
    <property type="match status" value="1"/>
</dbReference>
<comment type="caution">
    <text evidence="2">The sequence shown here is derived from an EMBL/GenBank/DDBJ whole genome shotgun (WGS) entry which is preliminary data.</text>
</comment>
<reference evidence="2 3" key="1">
    <citation type="submission" date="2024-07" db="EMBL/GenBank/DDBJ databases">
        <title>Genomic Encyclopedia of Type Strains, Phase V (KMG-V): Genome sequencing to study the core and pangenomes of soil and plant-associated prokaryotes.</title>
        <authorList>
            <person name="Whitman W."/>
        </authorList>
    </citation>
    <scope>NUCLEOTIDE SEQUENCE [LARGE SCALE GENOMIC DNA]</scope>
    <source>
        <strain evidence="2 3">USDA 415</strain>
    </source>
</reference>
<dbReference type="EMBL" id="JBGBZA010000002">
    <property type="protein sequence ID" value="MEY9320383.1"/>
    <property type="molecule type" value="Genomic_DNA"/>
</dbReference>
<gene>
    <name evidence="2" type="ORF">ABIF29_007182</name>
</gene>
<sequence length="324" mass="36812">MSHLVHSSLMDATSTSATNRRPRFRRSAEPIPFRVTEGDVLILQQLLRYRFLRSTHIAALVGRSLDRTNDRLCRLFHAGYVDRPRAQLDYYPTAGSAPMVYALGELGAHLLSERGVDCANMDRTRTNREAGRPFIEHQLEIVDFHVALERSTRGRSDLRLIHPEEIIASAPERTRRMRNPLALRAGILQDDHAYDVGVVPDLVFGLSFPDGSRRCFMVEIDRGTMPVSRADATQSSFARKMRGYLQAHAEGRHTNQFAWKTFRVLVVTTDQHRTRSMLEALRQLKIPQSPGPSLFFFALGGELRSSDPLSHIWKDGTDRAIRLI</sequence>
<feature type="compositionally biased region" description="Polar residues" evidence="1">
    <location>
        <begin position="10"/>
        <end position="19"/>
    </location>
</feature>
<proteinExistence type="predicted"/>
<dbReference type="InterPro" id="IPR025855">
    <property type="entry name" value="Replic_Relax"/>
</dbReference>
<evidence type="ECO:0000313" key="2">
    <source>
        <dbReference type="EMBL" id="MEY9320383.1"/>
    </source>
</evidence>
<keyword evidence="3" id="KW-1185">Reference proteome</keyword>
<accession>A0ABV4FAB4</accession>
<protein>
    <recommendedName>
        <fullName evidence="4">Replication-relaxation</fullName>
    </recommendedName>
</protein>
<evidence type="ECO:0000256" key="1">
    <source>
        <dbReference type="SAM" id="MobiDB-lite"/>
    </source>
</evidence>